<organism evidence="1 2">
    <name type="scientific">Methylobacterium longum</name>
    <dbReference type="NCBI Taxonomy" id="767694"/>
    <lineage>
        <taxon>Bacteria</taxon>
        <taxon>Pseudomonadati</taxon>
        <taxon>Pseudomonadota</taxon>
        <taxon>Alphaproteobacteria</taxon>
        <taxon>Hyphomicrobiales</taxon>
        <taxon>Methylobacteriaceae</taxon>
        <taxon>Methylobacterium</taxon>
    </lineage>
</organism>
<proteinExistence type="predicted"/>
<evidence type="ECO:0000313" key="2">
    <source>
        <dbReference type="Proteomes" id="UP001244297"/>
    </source>
</evidence>
<accession>A0ABT8ATA8</accession>
<name>A0ABT8ATA8_9HYPH</name>
<gene>
    <name evidence="1" type="ORF">QWZ18_21435</name>
</gene>
<dbReference type="Proteomes" id="UP001244297">
    <property type="component" value="Unassembled WGS sequence"/>
</dbReference>
<keyword evidence="2" id="KW-1185">Reference proteome</keyword>
<comment type="caution">
    <text evidence="1">The sequence shown here is derived from an EMBL/GenBank/DDBJ whole genome shotgun (WGS) entry which is preliminary data.</text>
</comment>
<reference evidence="2" key="1">
    <citation type="journal article" date="2019" name="Int. J. Syst. Evol. Microbiol.">
        <title>The Global Catalogue of Microorganisms (GCM) 10K type strain sequencing project: providing services to taxonomists for standard genome sequencing and annotation.</title>
        <authorList>
            <consortium name="The Broad Institute Genomics Platform"/>
            <consortium name="The Broad Institute Genome Sequencing Center for Infectious Disease"/>
            <person name="Wu L."/>
            <person name="Ma J."/>
        </authorList>
    </citation>
    <scope>NUCLEOTIDE SEQUENCE [LARGE SCALE GENOMIC DNA]</scope>
    <source>
        <strain evidence="2">CECT 7806</strain>
    </source>
</reference>
<dbReference type="RefSeq" id="WP_238290664.1">
    <property type="nucleotide sequence ID" value="NZ_BPQS01000026.1"/>
</dbReference>
<sequence>MSDFSHILNWKLLRGSHKFPGPDGGTCINEAAVLACGFPYQRVGSVKAMPACFSRPICGLAMHLNDNATDAQRQRLMPFVTRLACADTPEVERERERYIDAYLNSDNLFSPAPGQFDFQRGLAALEGALAIGRQVDPLGLEEAAGRLDTVRASAKPATKRPGGLLPAKLKGWLGLSQALESAE</sequence>
<dbReference type="EMBL" id="JAUFPT010000069">
    <property type="protein sequence ID" value="MDN3573173.1"/>
    <property type="molecule type" value="Genomic_DNA"/>
</dbReference>
<protein>
    <submittedName>
        <fullName evidence="1">Uncharacterized protein</fullName>
    </submittedName>
</protein>
<evidence type="ECO:0000313" key="1">
    <source>
        <dbReference type="EMBL" id="MDN3573173.1"/>
    </source>
</evidence>